<accession>A0A9J5Z3S6</accession>
<protein>
    <submittedName>
        <fullName evidence="1">Uncharacterized protein</fullName>
    </submittedName>
</protein>
<dbReference type="EMBL" id="JACXVP010000005">
    <property type="protein sequence ID" value="KAG5606584.1"/>
    <property type="molecule type" value="Genomic_DNA"/>
</dbReference>
<gene>
    <name evidence="1" type="ORF">H5410_028076</name>
</gene>
<dbReference type="Proteomes" id="UP000824120">
    <property type="component" value="Chromosome 5"/>
</dbReference>
<comment type="caution">
    <text evidence="1">The sequence shown here is derived from an EMBL/GenBank/DDBJ whole genome shotgun (WGS) entry which is preliminary data.</text>
</comment>
<organism evidence="1 2">
    <name type="scientific">Solanum commersonii</name>
    <name type="common">Commerson's wild potato</name>
    <name type="synonym">Commerson's nightshade</name>
    <dbReference type="NCBI Taxonomy" id="4109"/>
    <lineage>
        <taxon>Eukaryota</taxon>
        <taxon>Viridiplantae</taxon>
        <taxon>Streptophyta</taxon>
        <taxon>Embryophyta</taxon>
        <taxon>Tracheophyta</taxon>
        <taxon>Spermatophyta</taxon>
        <taxon>Magnoliopsida</taxon>
        <taxon>eudicotyledons</taxon>
        <taxon>Gunneridae</taxon>
        <taxon>Pentapetalae</taxon>
        <taxon>asterids</taxon>
        <taxon>lamiids</taxon>
        <taxon>Solanales</taxon>
        <taxon>Solanaceae</taxon>
        <taxon>Solanoideae</taxon>
        <taxon>Solaneae</taxon>
        <taxon>Solanum</taxon>
    </lineage>
</organism>
<reference evidence="1 2" key="1">
    <citation type="submission" date="2020-09" db="EMBL/GenBank/DDBJ databases">
        <title>De no assembly of potato wild relative species, Solanum commersonii.</title>
        <authorList>
            <person name="Cho K."/>
        </authorList>
    </citation>
    <scope>NUCLEOTIDE SEQUENCE [LARGE SCALE GENOMIC DNA]</scope>
    <source>
        <strain evidence="1">LZ3.2</strain>
        <tissue evidence="1">Leaf</tissue>
    </source>
</reference>
<proteinExistence type="predicted"/>
<evidence type="ECO:0000313" key="1">
    <source>
        <dbReference type="EMBL" id="KAG5606584.1"/>
    </source>
</evidence>
<dbReference type="AlphaFoldDB" id="A0A9J5Z3S6"/>
<name>A0A9J5Z3S6_SOLCO</name>
<keyword evidence="2" id="KW-1185">Reference proteome</keyword>
<evidence type="ECO:0000313" key="2">
    <source>
        <dbReference type="Proteomes" id="UP000824120"/>
    </source>
</evidence>
<sequence>MNHSDSQSEPTISDISHEVSSLKEEIRIIKFRLGKVHRISRRFKATTQPKLINLISAKPFDKETSSSSPTIQKRVLHIMALNREYNNIETLSNLAIPIHILIEHSRDENNPTIIKYSRFTIKKILDHFEWFADHLHTPIALSITYRPQTYN</sequence>
<feature type="non-terminal residue" evidence="1">
    <location>
        <position position="1"/>
    </location>
</feature>